<dbReference type="AlphaFoldDB" id="A0AAN7E5G2"/>
<gene>
    <name evidence="2" type="ORF">RGQ29_005916</name>
</gene>
<dbReference type="Proteomes" id="UP001324115">
    <property type="component" value="Unassembled WGS sequence"/>
</dbReference>
<evidence type="ECO:0000313" key="3">
    <source>
        <dbReference type="Proteomes" id="UP001324115"/>
    </source>
</evidence>
<feature type="compositionally biased region" description="Polar residues" evidence="1">
    <location>
        <begin position="111"/>
        <end position="124"/>
    </location>
</feature>
<evidence type="ECO:0000256" key="1">
    <source>
        <dbReference type="SAM" id="MobiDB-lite"/>
    </source>
</evidence>
<proteinExistence type="predicted"/>
<organism evidence="2 3">
    <name type="scientific">Quercus rubra</name>
    <name type="common">Northern red oak</name>
    <name type="synonym">Quercus borealis</name>
    <dbReference type="NCBI Taxonomy" id="3512"/>
    <lineage>
        <taxon>Eukaryota</taxon>
        <taxon>Viridiplantae</taxon>
        <taxon>Streptophyta</taxon>
        <taxon>Embryophyta</taxon>
        <taxon>Tracheophyta</taxon>
        <taxon>Spermatophyta</taxon>
        <taxon>Magnoliopsida</taxon>
        <taxon>eudicotyledons</taxon>
        <taxon>Gunneridae</taxon>
        <taxon>Pentapetalae</taxon>
        <taxon>rosids</taxon>
        <taxon>fabids</taxon>
        <taxon>Fagales</taxon>
        <taxon>Fagaceae</taxon>
        <taxon>Quercus</taxon>
    </lineage>
</organism>
<name>A0AAN7E5G2_QUERU</name>
<accession>A0AAN7E5G2</accession>
<keyword evidence="3" id="KW-1185">Reference proteome</keyword>
<reference evidence="2 3" key="1">
    <citation type="journal article" date="2023" name="G3 (Bethesda)">
        <title>A haplotype-resolved chromosome-scale genome for Quercus rubra L. provides insights into the genetics of adaptive traits for red oak species.</title>
        <authorList>
            <person name="Kapoor B."/>
            <person name="Jenkins J."/>
            <person name="Schmutz J."/>
            <person name="Zhebentyayeva T."/>
            <person name="Kuelheim C."/>
            <person name="Coggeshall M."/>
            <person name="Heim C."/>
            <person name="Lasky J.R."/>
            <person name="Leites L."/>
            <person name="Islam-Faridi N."/>
            <person name="Romero-Severson J."/>
            <person name="DeLeo V.L."/>
            <person name="Lucas S.M."/>
            <person name="Lazic D."/>
            <person name="Gailing O."/>
            <person name="Carlson J."/>
            <person name="Staton M."/>
        </authorList>
    </citation>
    <scope>NUCLEOTIDE SEQUENCE [LARGE SCALE GENOMIC DNA]</scope>
    <source>
        <strain evidence="2">Pseudo-F2</strain>
    </source>
</reference>
<protein>
    <submittedName>
        <fullName evidence="2">Uncharacterized protein</fullName>
    </submittedName>
</protein>
<dbReference type="EMBL" id="JAXUIC010000011">
    <property type="protein sequence ID" value="KAK4563580.1"/>
    <property type="molecule type" value="Genomic_DNA"/>
</dbReference>
<comment type="caution">
    <text evidence="2">The sequence shown here is derived from an EMBL/GenBank/DDBJ whole genome shotgun (WGS) entry which is preliminary data.</text>
</comment>
<sequence length="124" mass="13231">MKNVAEMRYLLRPKPFGRGHVCLVSGGAEVGLPCVPACTVSPKASPRRPAPRQSLVLMPPFLVLRAPSPERALRPSRVVASAALPTRPQVRRDCSLSLSISISGGKETYKDSPSNGERIGNSTA</sequence>
<evidence type="ECO:0000313" key="2">
    <source>
        <dbReference type="EMBL" id="KAK4563580.1"/>
    </source>
</evidence>
<feature type="region of interest" description="Disordered" evidence="1">
    <location>
        <begin position="104"/>
        <end position="124"/>
    </location>
</feature>